<protein>
    <submittedName>
        <fullName evidence="2">Uncharacterized protein</fullName>
    </submittedName>
</protein>
<dbReference type="PANTHER" id="PTHR34598:SF3">
    <property type="entry name" value="OXIDOREDUCTASE AN1597"/>
    <property type="match status" value="1"/>
</dbReference>
<dbReference type="EMBL" id="MU865013">
    <property type="protein sequence ID" value="KAK4460362.1"/>
    <property type="molecule type" value="Genomic_DNA"/>
</dbReference>
<dbReference type="InterPro" id="IPR044053">
    <property type="entry name" value="AsaB-like"/>
</dbReference>
<keyword evidence="3" id="KW-1185">Reference proteome</keyword>
<comment type="similarity">
    <text evidence="1">Belongs to the asaB hydroxylase/desaturase family.</text>
</comment>
<proteinExistence type="inferred from homology"/>
<evidence type="ECO:0000313" key="2">
    <source>
        <dbReference type="EMBL" id="KAK4460362.1"/>
    </source>
</evidence>
<dbReference type="NCBIfam" id="NF041278">
    <property type="entry name" value="CmcJ_NvfI_EfuI"/>
    <property type="match status" value="1"/>
</dbReference>
<reference evidence="2" key="2">
    <citation type="submission" date="2023-06" db="EMBL/GenBank/DDBJ databases">
        <authorList>
            <consortium name="Lawrence Berkeley National Laboratory"/>
            <person name="Mondo S.J."/>
            <person name="Hensen N."/>
            <person name="Bonometti L."/>
            <person name="Westerberg I."/>
            <person name="Brannstrom I.O."/>
            <person name="Guillou S."/>
            <person name="Cros-Aarteil S."/>
            <person name="Calhoun S."/>
            <person name="Haridas S."/>
            <person name="Kuo A."/>
            <person name="Pangilinan J."/>
            <person name="Riley R."/>
            <person name="Labutti K."/>
            <person name="Andreopoulos B."/>
            <person name="Lipzen A."/>
            <person name="Chen C."/>
            <person name="Yanf M."/>
            <person name="Daum C."/>
            <person name="Ng V."/>
            <person name="Clum A."/>
            <person name="Steindorff A."/>
            <person name="Ohm R."/>
            <person name="Martin F."/>
            <person name="Silar P."/>
            <person name="Natvig D."/>
            <person name="Lalanne C."/>
            <person name="Gautier V."/>
            <person name="Ament-Velasquez S.L."/>
            <person name="Kruys A."/>
            <person name="Hutchinson M.I."/>
            <person name="Powell A.J."/>
            <person name="Barry K."/>
            <person name="Miller A.N."/>
            <person name="Grigoriev I.V."/>
            <person name="Debuchy R."/>
            <person name="Gladieux P."/>
            <person name="Thoren M.H."/>
            <person name="Johannesson H."/>
        </authorList>
    </citation>
    <scope>NUCLEOTIDE SEQUENCE</scope>
    <source>
        <strain evidence="2">PSN324</strain>
    </source>
</reference>
<name>A0AAV9HIH2_9PEZI</name>
<sequence length="272" mass="31289">MVAATLHFISPLDRYRTEKPYFLNVVADDPSQTILQTNLEYTPRHGIALSDIRERGLEAFSLENNGFAILKYPKYQTASDLDPAEGDGAPSSAIESFCDDMVKLVMRECNAVHGICYDYRIRRNDSRDVSDYERDQDQGRTAAAPPVFPVHIDHTVEGGPKRIRRHLTEQEAETYLNKDFRTRIINVWRPLNRPVEDCPITLCDPRSVNAQCDLVAADRVTPDFAVELYYLKHNPNQKWYWLPRQAPDELLVFVNYDSNCRLDGTQWGSKCF</sequence>
<evidence type="ECO:0000313" key="3">
    <source>
        <dbReference type="Proteomes" id="UP001321749"/>
    </source>
</evidence>
<gene>
    <name evidence="2" type="ORF">QBC42DRAFT_181025</name>
</gene>
<reference evidence="2" key="1">
    <citation type="journal article" date="2023" name="Mol. Phylogenet. Evol.">
        <title>Genome-scale phylogeny and comparative genomics of the fungal order Sordariales.</title>
        <authorList>
            <person name="Hensen N."/>
            <person name="Bonometti L."/>
            <person name="Westerberg I."/>
            <person name="Brannstrom I.O."/>
            <person name="Guillou S."/>
            <person name="Cros-Aarteil S."/>
            <person name="Calhoun S."/>
            <person name="Haridas S."/>
            <person name="Kuo A."/>
            <person name="Mondo S."/>
            <person name="Pangilinan J."/>
            <person name="Riley R."/>
            <person name="LaButti K."/>
            <person name="Andreopoulos B."/>
            <person name="Lipzen A."/>
            <person name="Chen C."/>
            <person name="Yan M."/>
            <person name="Daum C."/>
            <person name="Ng V."/>
            <person name="Clum A."/>
            <person name="Steindorff A."/>
            <person name="Ohm R.A."/>
            <person name="Martin F."/>
            <person name="Silar P."/>
            <person name="Natvig D.O."/>
            <person name="Lalanne C."/>
            <person name="Gautier V."/>
            <person name="Ament-Velasquez S.L."/>
            <person name="Kruys A."/>
            <person name="Hutchinson M.I."/>
            <person name="Powell A.J."/>
            <person name="Barry K."/>
            <person name="Miller A.N."/>
            <person name="Grigoriev I.V."/>
            <person name="Debuchy R."/>
            <person name="Gladieux P."/>
            <person name="Hiltunen Thoren M."/>
            <person name="Johannesson H."/>
        </authorList>
    </citation>
    <scope>NUCLEOTIDE SEQUENCE</scope>
    <source>
        <strain evidence="2">PSN324</strain>
    </source>
</reference>
<dbReference type="PANTHER" id="PTHR34598">
    <property type="entry name" value="BLL6449 PROTEIN"/>
    <property type="match status" value="1"/>
</dbReference>
<organism evidence="2 3">
    <name type="scientific">Cladorrhinum samala</name>
    <dbReference type="NCBI Taxonomy" id="585594"/>
    <lineage>
        <taxon>Eukaryota</taxon>
        <taxon>Fungi</taxon>
        <taxon>Dikarya</taxon>
        <taxon>Ascomycota</taxon>
        <taxon>Pezizomycotina</taxon>
        <taxon>Sordariomycetes</taxon>
        <taxon>Sordariomycetidae</taxon>
        <taxon>Sordariales</taxon>
        <taxon>Podosporaceae</taxon>
        <taxon>Cladorrhinum</taxon>
    </lineage>
</organism>
<dbReference type="GO" id="GO:0016491">
    <property type="term" value="F:oxidoreductase activity"/>
    <property type="evidence" value="ECO:0007669"/>
    <property type="project" value="InterPro"/>
</dbReference>
<evidence type="ECO:0000256" key="1">
    <source>
        <dbReference type="ARBA" id="ARBA00023604"/>
    </source>
</evidence>
<dbReference type="Proteomes" id="UP001321749">
    <property type="component" value="Unassembled WGS sequence"/>
</dbReference>
<comment type="caution">
    <text evidence="2">The sequence shown here is derived from an EMBL/GenBank/DDBJ whole genome shotgun (WGS) entry which is preliminary data.</text>
</comment>
<accession>A0AAV9HIH2</accession>
<dbReference type="AlphaFoldDB" id="A0AAV9HIH2"/>